<accession>A0A1U7Z8I8</accession>
<dbReference type="AlphaFoldDB" id="A0A1U7Z8I8"/>
<dbReference type="RefSeq" id="XP_010243959.1">
    <property type="nucleotide sequence ID" value="XM_010245657.2"/>
</dbReference>
<dbReference type="InterPro" id="IPR004843">
    <property type="entry name" value="Calcineurin-like_PHP"/>
</dbReference>
<sequence>MGEQGRPTEPEISTNERIVCCIGDLHGHISKLQKLWSNLETVISPPSFQTALIIFLGDYCDKGPDTRSVIDFLISLPSRYPKQTHVFLSGNHDLGFAAFIGVLPPPPDGSTFAETWKGSEQYGEKVGWYKGAGYENMHLQGRLWGGPVDSNAASTFQSYGIPYGSTGLEKTKGVQEQLKLLRARDTSQPMIVALTGRSNVLDIPQELVDCPTPTMLVSGHHGKLELNGLRLIIDESGGKERKPLAAVVLPSMMVVRDIW</sequence>
<organism evidence="2 3">
    <name type="scientific">Nelumbo nucifera</name>
    <name type="common">Sacred lotus</name>
    <dbReference type="NCBI Taxonomy" id="4432"/>
    <lineage>
        <taxon>Eukaryota</taxon>
        <taxon>Viridiplantae</taxon>
        <taxon>Streptophyta</taxon>
        <taxon>Embryophyta</taxon>
        <taxon>Tracheophyta</taxon>
        <taxon>Spermatophyta</taxon>
        <taxon>Magnoliopsida</taxon>
        <taxon>Proteales</taxon>
        <taxon>Nelumbonaceae</taxon>
        <taxon>Nelumbo</taxon>
    </lineage>
</organism>
<evidence type="ECO:0000259" key="1">
    <source>
        <dbReference type="Pfam" id="PF00149"/>
    </source>
</evidence>
<reference evidence="3" key="1">
    <citation type="submission" date="2025-08" db="UniProtKB">
        <authorList>
            <consortium name="RefSeq"/>
        </authorList>
    </citation>
    <scope>IDENTIFICATION</scope>
</reference>
<dbReference type="Proteomes" id="UP000189703">
    <property type="component" value="Unplaced"/>
</dbReference>
<dbReference type="PANTHER" id="PTHR47474:SF1">
    <property type="entry name" value="TYROSINE-PROTEIN PHOSPHATASE RLPH2"/>
    <property type="match status" value="1"/>
</dbReference>
<gene>
    <name evidence="3" type="primary">LOC104587886</name>
</gene>
<dbReference type="SUPFAM" id="SSF56300">
    <property type="entry name" value="Metallo-dependent phosphatases"/>
    <property type="match status" value="1"/>
</dbReference>
<evidence type="ECO:0000313" key="3">
    <source>
        <dbReference type="RefSeq" id="XP_010243959.1"/>
    </source>
</evidence>
<dbReference type="Gene3D" id="3.60.21.10">
    <property type="match status" value="1"/>
</dbReference>
<dbReference type="PANTHER" id="PTHR47474">
    <property type="entry name" value="TYROSINE-PROTEIN PHOSPHATASE RLPH2"/>
    <property type="match status" value="1"/>
</dbReference>
<protein>
    <submittedName>
        <fullName evidence="3">Uncharacterized protein LOC104587886 isoform X2</fullName>
    </submittedName>
</protein>
<dbReference type="InterPro" id="IPR029052">
    <property type="entry name" value="Metallo-depent_PP-like"/>
</dbReference>
<evidence type="ECO:0000313" key="2">
    <source>
        <dbReference type="Proteomes" id="UP000189703"/>
    </source>
</evidence>
<dbReference type="Pfam" id="PF00149">
    <property type="entry name" value="Metallophos"/>
    <property type="match status" value="1"/>
</dbReference>
<proteinExistence type="predicted"/>
<feature type="domain" description="Calcineurin-like phosphoesterase" evidence="1">
    <location>
        <begin position="20"/>
        <end position="123"/>
    </location>
</feature>
<dbReference type="OrthoDB" id="10267127at2759"/>
<keyword evidence="2" id="KW-1185">Reference proteome</keyword>
<name>A0A1U7Z8I8_NELNU</name>
<dbReference type="GeneID" id="104587886"/>
<dbReference type="GO" id="GO:0016787">
    <property type="term" value="F:hydrolase activity"/>
    <property type="evidence" value="ECO:0007669"/>
    <property type="project" value="InterPro"/>
</dbReference>